<evidence type="ECO:0000313" key="15">
    <source>
        <dbReference type="Proteomes" id="UP000593565"/>
    </source>
</evidence>
<evidence type="ECO:0000256" key="9">
    <source>
        <dbReference type="ARBA" id="ARBA00023186"/>
    </source>
</evidence>
<proteinExistence type="inferred from homology"/>
<dbReference type="Gene3D" id="1.50.10.20">
    <property type="match status" value="1"/>
</dbReference>
<dbReference type="InterPro" id="IPR036747">
    <property type="entry name" value="ASF1-like_sf"/>
</dbReference>
<dbReference type="Pfam" id="PF04729">
    <property type="entry name" value="ASF1_hist_chap"/>
    <property type="match status" value="1"/>
</dbReference>
<evidence type="ECO:0000256" key="3">
    <source>
        <dbReference type="ARBA" id="ARBA00006051"/>
    </source>
</evidence>
<dbReference type="Gene3D" id="6.20.50.160">
    <property type="match status" value="1"/>
</dbReference>
<dbReference type="Gene3D" id="2.60.120.1540">
    <property type="match status" value="1"/>
</dbReference>
<dbReference type="Pfam" id="PF17789">
    <property type="entry name" value="MG4"/>
    <property type="match status" value="1"/>
</dbReference>
<evidence type="ECO:0000259" key="13">
    <source>
        <dbReference type="PROSITE" id="PS50189"/>
    </source>
</evidence>
<dbReference type="InterPro" id="IPR040839">
    <property type="entry name" value="MG4"/>
</dbReference>
<dbReference type="Gene3D" id="2.60.40.690">
    <property type="entry name" value="Alpha-macroglobulin, receptor-binding domain"/>
    <property type="match status" value="1"/>
</dbReference>
<gene>
    <name evidence="14" type="ORF">AMELA_G00234660</name>
</gene>
<feature type="signal peptide" evidence="11">
    <location>
        <begin position="1"/>
        <end position="21"/>
    </location>
</feature>
<dbReference type="InterPro" id="IPR018081">
    <property type="entry name" value="Anaphylatoxin_comp_syst"/>
</dbReference>
<dbReference type="SUPFAM" id="SSF47686">
    <property type="entry name" value="Anaphylotoxins (complement system)"/>
    <property type="match status" value="1"/>
</dbReference>
<dbReference type="SUPFAM" id="SSF50242">
    <property type="entry name" value="TIMP-like"/>
    <property type="match status" value="1"/>
</dbReference>
<dbReference type="CDD" id="cd02896">
    <property type="entry name" value="complement_C3_C4_C5"/>
    <property type="match status" value="1"/>
</dbReference>
<evidence type="ECO:0000256" key="10">
    <source>
        <dbReference type="ARBA" id="ARBA00023242"/>
    </source>
</evidence>
<dbReference type="FunFam" id="2.60.40.1490:FF:000001">
    <property type="entry name" value="Histone chaperone ASF1"/>
    <property type="match status" value="1"/>
</dbReference>
<evidence type="ECO:0000256" key="2">
    <source>
        <dbReference type="ARBA" id="ARBA00004613"/>
    </source>
</evidence>
<comment type="similarity">
    <text evidence="3">Belongs to the ASF1 family.</text>
</comment>
<dbReference type="SMART" id="SM00104">
    <property type="entry name" value="ANATO"/>
    <property type="match status" value="1"/>
</dbReference>
<protein>
    <recommendedName>
        <fullName evidence="16">Complement C3</fullName>
    </recommendedName>
</protein>
<dbReference type="Proteomes" id="UP000593565">
    <property type="component" value="Unassembled WGS sequence"/>
</dbReference>
<dbReference type="FunFam" id="2.60.40.10:FF:000155">
    <property type="entry name" value="complement C3 isoform X1"/>
    <property type="match status" value="1"/>
</dbReference>
<dbReference type="InterPro" id="IPR050473">
    <property type="entry name" value="A2M/Complement_sys"/>
</dbReference>
<keyword evidence="10" id="KW-0539">Nucleus</keyword>
<keyword evidence="8" id="KW-0804">Transcription</keyword>
<evidence type="ECO:0000256" key="8">
    <source>
        <dbReference type="ARBA" id="ARBA00023163"/>
    </source>
</evidence>
<evidence type="ECO:0000256" key="6">
    <source>
        <dbReference type="ARBA" id="ARBA00023015"/>
    </source>
</evidence>
<dbReference type="PROSITE" id="PS50189">
    <property type="entry name" value="NTR"/>
    <property type="match status" value="1"/>
</dbReference>
<dbReference type="PROSITE" id="PS01178">
    <property type="entry name" value="ANAPHYLATOXIN_2"/>
    <property type="match status" value="1"/>
</dbReference>
<dbReference type="Pfam" id="PF01821">
    <property type="entry name" value="ANATO"/>
    <property type="match status" value="1"/>
</dbReference>
<evidence type="ECO:0008006" key="16">
    <source>
        <dbReference type="Google" id="ProtNLM"/>
    </source>
</evidence>
<evidence type="ECO:0000256" key="1">
    <source>
        <dbReference type="ARBA" id="ARBA00004123"/>
    </source>
</evidence>
<evidence type="ECO:0000313" key="14">
    <source>
        <dbReference type="EMBL" id="KAF4075459.1"/>
    </source>
</evidence>
<evidence type="ECO:0000256" key="5">
    <source>
        <dbReference type="ARBA" id="ARBA00022966"/>
    </source>
</evidence>
<dbReference type="PROSITE" id="PS00477">
    <property type="entry name" value="ALPHA_2_MACROGLOBULIN"/>
    <property type="match status" value="1"/>
</dbReference>
<reference evidence="14 15" key="1">
    <citation type="submission" date="2020-02" db="EMBL/GenBank/DDBJ databases">
        <title>A chromosome-scale genome assembly of the black bullhead catfish (Ameiurus melas).</title>
        <authorList>
            <person name="Wen M."/>
            <person name="Zham M."/>
            <person name="Cabau C."/>
            <person name="Klopp C."/>
            <person name="Donnadieu C."/>
            <person name="Roques C."/>
            <person name="Bouchez O."/>
            <person name="Lampietro C."/>
            <person name="Jouanno E."/>
            <person name="Herpin A."/>
            <person name="Louis A."/>
            <person name="Berthelot C."/>
            <person name="Parey E."/>
            <person name="Roest-Crollius H."/>
            <person name="Braasch I."/>
            <person name="Postlethwait J."/>
            <person name="Robinson-Rechavi M."/>
            <person name="Echchiki A."/>
            <person name="Begum T."/>
            <person name="Montfort J."/>
            <person name="Schartl M."/>
            <person name="Bobe J."/>
            <person name="Guiguen Y."/>
        </authorList>
    </citation>
    <scope>NUCLEOTIDE SEQUENCE [LARGE SCALE GENOMIC DNA]</scope>
    <source>
        <strain evidence="14">M_S1</strain>
        <tissue evidence="14">Blood</tissue>
    </source>
</reference>
<dbReference type="InterPro" id="IPR008993">
    <property type="entry name" value="TIMP-like_OB-fold"/>
</dbReference>
<dbReference type="InterPro" id="IPR006818">
    <property type="entry name" value="ASF1-like"/>
</dbReference>
<dbReference type="SUPFAM" id="SSF101546">
    <property type="entry name" value="ASF1-like"/>
    <property type="match status" value="1"/>
</dbReference>
<dbReference type="InterPro" id="IPR008930">
    <property type="entry name" value="Terpenoid_cyclase/PrenylTrfase"/>
</dbReference>
<dbReference type="SMART" id="SM01419">
    <property type="entry name" value="Thiol-ester_cl"/>
    <property type="match status" value="1"/>
</dbReference>
<evidence type="ECO:0000256" key="11">
    <source>
        <dbReference type="SAM" id="SignalP"/>
    </source>
</evidence>
<keyword evidence="9" id="KW-0143">Chaperone</keyword>
<sequence length="1840" mass="206467">MQVDVVWLTAGFLAFPLLTLCDPLYVMSAPQILRVGTTEQVFVEAQDYTKTDVLPFQITVMNFPNKQTEISNVHGTLNSANNYQTLVDIKIPFNDKVFKVDSDEQQYVYLKAKVNNNIALEKIVMVSFQSGYLFIQTDKPIYTPETTVKYRIFAVNSKVKPVENYVIVKIVTPEGIIVQQKLLTVKKGLAAEHFKLGDPISFEVNLTPERSFFYADDDKFSVHINAKYLFGEYVEGSAFIVFGVFHGKEKISIRSSLNRVLIRGGEGTAVLTREQINQTFPDIRQIIGDTLYISVSLLTDTGSEMVEAERRGIHIVTSPYTIHFTRTPKFYKPGMPFNFRVYVSNPDGTPAKNIELLLTPGDKGGRTMENGVAMFTINTNKADNEIKFTVATNDEKLKIGKGRQAVKTWTAHAYKSKSAHYLHINLPTGELKIGNPLHISINIPDLSTHTNHDITYMIISKGQIVSASKLIRRDNPVMTIPGLSITKDMLPSFRLVAYYHVGDTEVVADSIWVDVKDTCTGTLEVEVDGALAAYTPADLINLKIAGSPKQTVYLVAVDKGVYILNNKNRLTQTKIWDVIEQHDIGCTAGSGKDSMGVFYDAGLLFISNTAGSSADRRETSCTPDPNRQRRAITKSQIISKLVSEYNDTQKQCCRDGMVENFLGYTCERRSQYITDGDKCREAFLRCCQKLADLRKEAVQGELHLARSEETDANIQFEEIISRSYFPESWMWDKEEIPNCEGNNNCDSAFVISSFNLPESITTWVITAVSFSDDYGICVAEPYEMIVKKRFFIDLKLPYSAAVNEQIEIKAVIHNLDKTPMKKVFVEWKEHEEICSLASFKSKYRTTVRIEGQSSRAVPFVIIPLKAGEIDIEVKALDLDSQKTDGVRKSFKVVTQGVLTSTGEVTLILEPDKYASGVQRSDFKRPFLEHQMPDTPAHTYIAVRGRPLAQMINEAISGKGLESLINEPGGCGEQNLMAMVLPLLATHYLDKTNQWNDLGVDKRSEALRHINTGYVTELTYHIADKSFAIYPNQKGSTWLTAYVVKMFSLASDLIYIDENVICDAIKWLVTRTQDSEGRFSEVQHVSSSSMGGKYSGLTMTAFVLIALQKGSGICSETKVPNLSIHIRKATNYIAQNIGSASDPYVVALASCALAKADQLDSDLLFKFASPDRSHWPVSEGHDFTLEATGYALLALLTVRDFERAKPIVRWLKANQRFNGGYRSTQATAVVFEAIAKYMSEKPQSREGSLTVVVSSTARTSAFKGLFSKNEKSLQRSDKFMANGDLSVTASGQGEGSISIVTLYYTKPAESDKKCKKFDLEVKITRDRTVSHSNAHATYTIVIETKFLDETREAAMTILDISMLTGFVADTSDLEKLMGKDRYIEKFELNKQLSERGSLIIYLKKVSNNSTERIAFRVHMVLKVGLPQPAAVTVYEYYNKENQCVKFYDLHNEQSSGSLHLLCPTEVCSCADANCPQLKAPAVPKEKVRSKEACYNKDFIYKATLETVTRSRSTDVYTFTILKVIKEGTEKNVLNEYKDFYAHIVCKKKLGLEEGKDYLIMGPEPKLIKENYRYTIGTSTWLEYWPTEKESQEDQNNNKERYIGLRSYSQRGEETPDTLAEETFPDVFRNINPAQTGLWCGSGGVMAKVQVLNVAVLDNPSPFCNPFQFEITFECMEDLPEDLEWKIIYVGSAESEEYDQTLDSVLVGPVPAGRHMFVFQADAPNTALIPESDAVGVTVVLITCTYRGQEFIRIGYYVNNEYTDPELRENPPIKPDYSQLQRNILASNPRVTRFHINWETIMDKSADFENLDPTLNTMFPPSCPPGKAPALGLRPDNSMDCL</sequence>
<dbReference type="Gene3D" id="1.20.91.20">
    <property type="entry name" value="Anaphylotoxins (complement system)"/>
    <property type="match status" value="1"/>
</dbReference>
<dbReference type="Pfam" id="PF01835">
    <property type="entry name" value="MG2"/>
    <property type="match status" value="1"/>
</dbReference>
<dbReference type="InterPro" id="IPR009048">
    <property type="entry name" value="A-macroglobulin_rcpt-bd"/>
</dbReference>
<dbReference type="SUPFAM" id="SSF48239">
    <property type="entry name" value="Terpenoid cyclases/Protein prenyltransferases"/>
    <property type="match status" value="1"/>
</dbReference>
<dbReference type="SMART" id="SM00643">
    <property type="entry name" value="C345C"/>
    <property type="match status" value="1"/>
</dbReference>
<keyword evidence="5" id="KW-0882">Thioester bond</keyword>
<dbReference type="Pfam" id="PF00207">
    <property type="entry name" value="A2M"/>
    <property type="match status" value="1"/>
</dbReference>
<dbReference type="Gene3D" id="2.60.40.10">
    <property type="entry name" value="Immunoglobulins"/>
    <property type="match status" value="2"/>
</dbReference>
<dbReference type="SMART" id="SM01359">
    <property type="entry name" value="A2M_N_2"/>
    <property type="match status" value="1"/>
</dbReference>
<dbReference type="InterPro" id="IPR011626">
    <property type="entry name" value="Alpha-macroglobulin_TED"/>
</dbReference>
<keyword evidence="7" id="KW-1015">Disulfide bond</keyword>
<dbReference type="CDD" id="cd00017">
    <property type="entry name" value="ANATO"/>
    <property type="match status" value="1"/>
</dbReference>
<dbReference type="InterPro" id="IPR001599">
    <property type="entry name" value="Macroglobln_a2"/>
</dbReference>
<dbReference type="Pfam" id="PF07678">
    <property type="entry name" value="TED_complement"/>
    <property type="match status" value="1"/>
</dbReference>
<dbReference type="PANTHER" id="PTHR11412">
    <property type="entry name" value="MACROGLOBULIN / COMPLEMENT"/>
    <property type="match status" value="1"/>
</dbReference>
<dbReference type="Gene3D" id="2.60.40.1490">
    <property type="entry name" value="Histone chaperone ASF1-like"/>
    <property type="match status" value="1"/>
</dbReference>
<dbReference type="SMART" id="SM01360">
    <property type="entry name" value="A2M"/>
    <property type="match status" value="1"/>
</dbReference>
<feature type="chain" id="PRO_5029486592" description="Complement C3" evidence="11">
    <location>
        <begin position="22"/>
        <end position="1840"/>
    </location>
</feature>
<dbReference type="GO" id="GO:0005634">
    <property type="term" value="C:nucleus"/>
    <property type="evidence" value="ECO:0007669"/>
    <property type="project" value="UniProtKB-SubCell"/>
</dbReference>
<dbReference type="PANTHER" id="PTHR11412:SF81">
    <property type="entry name" value="COMPLEMENT C3"/>
    <property type="match status" value="1"/>
</dbReference>
<keyword evidence="4" id="KW-0964">Secreted</keyword>
<dbReference type="Pfam" id="PF01759">
    <property type="entry name" value="NTR"/>
    <property type="match status" value="1"/>
</dbReference>
<dbReference type="Gene3D" id="2.40.50.120">
    <property type="match status" value="1"/>
</dbReference>
<accession>A0A7J6A0K5</accession>
<dbReference type="EMBL" id="JAAGNN010000021">
    <property type="protein sequence ID" value="KAF4075459.1"/>
    <property type="molecule type" value="Genomic_DNA"/>
</dbReference>
<dbReference type="SUPFAM" id="SSF49410">
    <property type="entry name" value="Alpha-macroglobulin receptor domain"/>
    <property type="match status" value="1"/>
</dbReference>
<dbReference type="GO" id="GO:0006325">
    <property type="term" value="P:chromatin organization"/>
    <property type="evidence" value="ECO:0007669"/>
    <property type="project" value="InterPro"/>
</dbReference>
<dbReference type="GO" id="GO:0004866">
    <property type="term" value="F:endopeptidase inhibitor activity"/>
    <property type="evidence" value="ECO:0007669"/>
    <property type="project" value="InterPro"/>
</dbReference>
<dbReference type="InterPro" id="IPR001134">
    <property type="entry name" value="Netrin_domain"/>
</dbReference>
<name>A0A7J6A0K5_AMEME</name>
<dbReference type="InterPro" id="IPR019742">
    <property type="entry name" value="MacrogloblnA2_CS"/>
</dbReference>
<dbReference type="PROSITE" id="PS01177">
    <property type="entry name" value="ANAPHYLATOXIN_1"/>
    <property type="match status" value="1"/>
</dbReference>
<feature type="domain" description="Anaphylatoxin-like" evidence="12">
    <location>
        <begin position="652"/>
        <end position="687"/>
    </location>
</feature>
<dbReference type="GO" id="GO:0005615">
    <property type="term" value="C:extracellular space"/>
    <property type="evidence" value="ECO:0007669"/>
    <property type="project" value="InterPro"/>
</dbReference>
<dbReference type="Pfam" id="PF07677">
    <property type="entry name" value="A2M_recep"/>
    <property type="match status" value="1"/>
</dbReference>
<comment type="caution">
    <text evidence="14">The sequence shown here is derived from an EMBL/GenBank/DDBJ whole genome shotgun (WGS) entry which is preliminary data.</text>
</comment>
<comment type="subcellular location">
    <subcellularLocation>
        <location evidence="1">Nucleus</location>
    </subcellularLocation>
    <subcellularLocation>
        <location evidence="2">Secreted</location>
    </subcellularLocation>
</comment>
<dbReference type="InterPro" id="IPR047565">
    <property type="entry name" value="Alpha-macroglob_thiol-ester_cl"/>
</dbReference>
<dbReference type="InterPro" id="IPR013783">
    <property type="entry name" value="Ig-like_fold"/>
</dbReference>
<evidence type="ECO:0000259" key="12">
    <source>
        <dbReference type="PROSITE" id="PS01178"/>
    </source>
</evidence>
<keyword evidence="15" id="KW-1185">Reference proteome</keyword>
<dbReference type="Pfam" id="PF17790">
    <property type="entry name" value="MG1"/>
    <property type="match status" value="1"/>
</dbReference>
<evidence type="ECO:0000256" key="4">
    <source>
        <dbReference type="ARBA" id="ARBA00022525"/>
    </source>
</evidence>
<dbReference type="InterPro" id="IPR000020">
    <property type="entry name" value="Anaphylatoxin/fibulin"/>
</dbReference>
<dbReference type="InterPro" id="IPR041425">
    <property type="entry name" value="C3/4/5_MG1"/>
</dbReference>
<evidence type="ECO:0000256" key="7">
    <source>
        <dbReference type="ARBA" id="ARBA00023157"/>
    </source>
</evidence>
<dbReference type="Pfam" id="PF17791">
    <property type="entry name" value="MG3"/>
    <property type="match status" value="1"/>
</dbReference>
<dbReference type="InterPro" id="IPR018933">
    <property type="entry name" value="Netrin_module_non-TIMP"/>
</dbReference>
<organism evidence="14 15">
    <name type="scientific">Ameiurus melas</name>
    <name type="common">Black bullhead</name>
    <name type="synonym">Silurus melas</name>
    <dbReference type="NCBI Taxonomy" id="219545"/>
    <lineage>
        <taxon>Eukaryota</taxon>
        <taxon>Metazoa</taxon>
        <taxon>Chordata</taxon>
        <taxon>Craniata</taxon>
        <taxon>Vertebrata</taxon>
        <taxon>Euteleostomi</taxon>
        <taxon>Actinopterygii</taxon>
        <taxon>Neopterygii</taxon>
        <taxon>Teleostei</taxon>
        <taxon>Ostariophysi</taxon>
        <taxon>Siluriformes</taxon>
        <taxon>Ictaluridae</taxon>
        <taxon>Ameiurus</taxon>
    </lineage>
</organism>
<dbReference type="FunFam" id="2.60.40.1940:FF:000001">
    <property type="entry name" value="Complement component C3"/>
    <property type="match status" value="1"/>
</dbReference>
<dbReference type="InterPro" id="IPR041555">
    <property type="entry name" value="MG3"/>
</dbReference>
<dbReference type="Gene3D" id="2.60.40.1940">
    <property type="match status" value="1"/>
</dbReference>
<dbReference type="Gene3D" id="2.20.130.20">
    <property type="match status" value="1"/>
</dbReference>
<dbReference type="InterPro" id="IPR011625">
    <property type="entry name" value="A2M_N_BRD"/>
</dbReference>
<keyword evidence="11" id="KW-0732">Signal</keyword>
<dbReference type="InterPro" id="IPR002890">
    <property type="entry name" value="MG2"/>
</dbReference>
<dbReference type="InterPro" id="IPR036595">
    <property type="entry name" value="A-macroglobulin_rcpt-bd_sf"/>
</dbReference>
<feature type="domain" description="NTR" evidence="13">
    <location>
        <begin position="1473"/>
        <end position="1605"/>
    </location>
</feature>
<dbReference type="Gene3D" id="2.60.40.1930">
    <property type="match status" value="3"/>
</dbReference>
<dbReference type="SMART" id="SM01361">
    <property type="entry name" value="A2M_recep"/>
    <property type="match status" value="1"/>
</dbReference>
<keyword evidence="6" id="KW-0805">Transcription regulation</keyword>
<dbReference type="Gene3D" id="1.20.50.70">
    <property type="match status" value="1"/>
</dbReference>
<dbReference type="Pfam" id="PF07703">
    <property type="entry name" value="A2M_BRD"/>
    <property type="match status" value="1"/>
</dbReference>